<dbReference type="EMBL" id="CP012605">
    <property type="protein sequence ID" value="ANH72164.1"/>
    <property type="molecule type" value="Genomic_DNA"/>
</dbReference>
<reference evidence="2 3" key="1">
    <citation type="submission" date="2015-09" db="EMBL/GenBank/DDBJ databases">
        <authorList>
            <person name="Xu Y."/>
            <person name="Nagy A."/>
            <person name="Liu N.T."/>
            <person name="Nou X."/>
        </authorList>
    </citation>
    <scope>NUCLEOTIDE SEQUENCE [LARGE SCALE GENOMIC DNA]</scope>
    <source>
        <strain evidence="2 3">FC1138</strain>
    </source>
</reference>
<accession>A0AAC9FPY3</accession>
<name>A0AAC9FPY3_9RALS</name>
<feature type="region of interest" description="Disordered" evidence="1">
    <location>
        <begin position="1"/>
        <end position="25"/>
    </location>
</feature>
<dbReference type="Proteomes" id="UP000077927">
    <property type="component" value="Chromosome 1"/>
</dbReference>
<sequence length="43" mass="4900">MHAARKTRRKGLDRVDSTGASGRCTRQTCRRQHTARCKTDARV</sequence>
<evidence type="ECO:0000256" key="1">
    <source>
        <dbReference type="SAM" id="MobiDB-lite"/>
    </source>
</evidence>
<gene>
    <name evidence="2" type="ORF">ACS15_0380</name>
</gene>
<proteinExistence type="predicted"/>
<evidence type="ECO:0000313" key="2">
    <source>
        <dbReference type="EMBL" id="ANH72164.1"/>
    </source>
</evidence>
<protein>
    <submittedName>
        <fullName evidence="2">Uncharacterized protein</fullName>
    </submittedName>
</protein>
<dbReference type="AlphaFoldDB" id="A0AAC9FPY3"/>
<organism evidence="2 3">
    <name type="scientific">Ralstonia insidiosa</name>
    <dbReference type="NCBI Taxonomy" id="190721"/>
    <lineage>
        <taxon>Bacteria</taxon>
        <taxon>Pseudomonadati</taxon>
        <taxon>Pseudomonadota</taxon>
        <taxon>Betaproteobacteria</taxon>
        <taxon>Burkholderiales</taxon>
        <taxon>Burkholderiaceae</taxon>
        <taxon>Ralstonia</taxon>
    </lineage>
</organism>
<evidence type="ECO:0000313" key="3">
    <source>
        <dbReference type="Proteomes" id="UP000077927"/>
    </source>
</evidence>
<dbReference type="KEGG" id="rin:ACS15_0380"/>